<feature type="domain" description="O-antigen ligase-related" evidence="7">
    <location>
        <begin position="200"/>
        <end position="350"/>
    </location>
</feature>
<dbReference type="Pfam" id="PF04932">
    <property type="entry name" value="Wzy_C"/>
    <property type="match status" value="1"/>
</dbReference>
<evidence type="ECO:0000256" key="4">
    <source>
        <dbReference type="ARBA" id="ARBA00023136"/>
    </source>
</evidence>
<evidence type="ECO:0000256" key="5">
    <source>
        <dbReference type="PROSITE-ProRule" id="PRU00339"/>
    </source>
</evidence>
<dbReference type="EMBL" id="MGEQ01000008">
    <property type="protein sequence ID" value="OGL86533.1"/>
    <property type="molecule type" value="Genomic_DNA"/>
</dbReference>
<dbReference type="Gene3D" id="1.25.40.10">
    <property type="entry name" value="Tetratricopeptide repeat domain"/>
    <property type="match status" value="2"/>
</dbReference>
<proteinExistence type="predicted"/>
<dbReference type="Proteomes" id="UP000176593">
    <property type="component" value="Unassembled WGS sequence"/>
</dbReference>
<dbReference type="InterPro" id="IPR011990">
    <property type="entry name" value="TPR-like_helical_dom_sf"/>
</dbReference>
<feature type="transmembrane region" description="Helical" evidence="6">
    <location>
        <begin position="242"/>
        <end position="259"/>
    </location>
</feature>
<feature type="transmembrane region" description="Helical" evidence="6">
    <location>
        <begin position="208"/>
        <end position="230"/>
    </location>
</feature>
<dbReference type="InterPro" id="IPR019734">
    <property type="entry name" value="TPR_rpt"/>
</dbReference>
<evidence type="ECO:0000256" key="2">
    <source>
        <dbReference type="ARBA" id="ARBA00022692"/>
    </source>
</evidence>
<gene>
    <name evidence="8" type="ORF">A3I41_04565</name>
</gene>
<dbReference type="AlphaFoldDB" id="A0A1F7V7Q2"/>
<reference evidence="8 9" key="1">
    <citation type="journal article" date="2016" name="Nat. Commun.">
        <title>Thousands of microbial genomes shed light on interconnected biogeochemical processes in an aquifer system.</title>
        <authorList>
            <person name="Anantharaman K."/>
            <person name="Brown C.T."/>
            <person name="Hug L.A."/>
            <person name="Sharon I."/>
            <person name="Castelle C.J."/>
            <person name="Probst A.J."/>
            <person name="Thomas B.C."/>
            <person name="Singh A."/>
            <person name="Wilkins M.J."/>
            <person name="Karaoz U."/>
            <person name="Brodie E.L."/>
            <person name="Williams K.H."/>
            <person name="Hubbard S.S."/>
            <person name="Banfield J.F."/>
        </authorList>
    </citation>
    <scope>NUCLEOTIDE SEQUENCE [LARGE SCALE GENOMIC DNA]</scope>
</reference>
<accession>A0A1F7V7Q2</accession>
<comment type="subcellular location">
    <subcellularLocation>
        <location evidence="1">Membrane</location>
        <topology evidence="1">Multi-pass membrane protein</topology>
    </subcellularLocation>
</comment>
<feature type="transmembrane region" description="Helical" evidence="6">
    <location>
        <begin position="425"/>
        <end position="447"/>
    </location>
</feature>
<evidence type="ECO:0000256" key="3">
    <source>
        <dbReference type="ARBA" id="ARBA00022989"/>
    </source>
</evidence>
<evidence type="ECO:0000313" key="8">
    <source>
        <dbReference type="EMBL" id="OGL86533.1"/>
    </source>
</evidence>
<feature type="transmembrane region" description="Helical" evidence="6">
    <location>
        <begin position="68"/>
        <end position="90"/>
    </location>
</feature>
<evidence type="ECO:0000313" key="9">
    <source>
        <dbReference type="Proteomes" id="UP000176593"/>
    </source>
</evidence>
<evidence type="ECO:0000256" key="6">
    <source>
        <dbReference type="SAM" id="Phobius"/>
    </source>
</evidence>
<dbReference type="SMART" id="SM00028">
    <property type="entry name" value="TPR"/>
    <property type="match status" value="2"/>
</dbReference>
<comment type="caution">
    <text evidence="8">The sequence shown here is derived from an EMBL/GenBank/DDBJ whole genome shotgun (WGS) entry which is preliminary data.</text>
</comment>
<feature type="transmembrane region" description="Helical" evidence="6">
    <location>
        <begin position="333"/>
        <end position="360"/>
    </location>
</feature>
<feature type="transmembrane region" description="Helical" evidence="6">
    <location>
        <begin position="131"/>
        <end position="148"/>
    </location>
</feature>
<sequence length="719" mass="82587">MFKLHFFGVLRTLMFTLLLLPIVFDPALWRPAQTSKYLFFIVLVPIIFIILVSFVQKIPWKQLFQNPIFFLYGLYVLYVGISSLFGVDLLNSYLGNDSRIGGWFLLFLSWLFCGLLVVLFSARDWNLAHKFYIYGAVFISLYAILESLRLVPTFGLDLPRASSLIGNPVYLGGYLVLPTTLLLSQIHFSEWKKHLSKIVCLFILSGGFIAAGTRGVYVGFVAGLFFYGFIALKKRFTVKKQLFITFFIIVVLLSLFGLGRKFVPEGTYAHRFFDFSDTSSNSRLEFWKMGVRSVGTVGFFGVGHENYYRVAEQYYSGTLYGAEGTYSDKPHNIYVEILVCSGVLGLMFYLGCIACVIYRLFREYKKKENKHFLILLSGFLVYLVQNFFAFESVSTLFVFSYFLAYVISFDVASSIDRHTEKRKRYISWLLMIGCFVLYSMFISRFVIPTNNYFRLLSVAKQQTDATKQLEVMKRIEKQSFIFDRDPLAKMYHASAKTFYNKDGNTADVQEFIQSAIYQYDRLLELHPKRGEFWYQRADMGLMLAFLNKTAPDQRTKIAIEKAIEFTPTRTEPYIVKATELEMAGKIPEGIQILEDIRQKIPNSTKLLWTLSILYIKNGQEAKGAELGYQAIDMGLKVAGVQSILDLINYYAEQKDYKKVIRLYERAVNLFPKQVDLYANLAAAYAVNGQNQEAIITAKKYAELNPQAKAETEAFIQSLP</sequence>
<keyword evidence="5" id="KW-0802">TPR repeat</keyword>
<dbReference type="GO" id="GO:0016020">
    <property type="term" value="C:membrane"/>
    <property type="evidence" value="ECO:0007669"/>
    <property type="project" value="UniProtKB-SubCell"/>
</dbReference>
<dbReference type="PROSITE" id="PS50005">
    <property type="entry name" value="TPR"/>
    <property type="match status" value="1"/>
</dbReference>
<feature type="transmembrane region" description="Helical" evidence="6">
    <location>
        <begin position="37"/>
        <end position="56"/>
    </location>
</feature>
<dbReference type="Pfam" id="PF13431">
    <property type="entry name" value="TPR_17"/>
    <property type="match status" value="1"/>
</dbReference>
<evidence type="ECO:0000259" key="7">
    <source>
        <dbReference type="Pfam" id="PF04932"/>
    </source>
</evidence>
<keyword evidence="3 6" id="KW-1133">Transmembrane helix</keyword>
<evidence type="ECO:0000256" key="1">
    <source>
        <dbReference type="ARBA" id="ARBA00004141"/>
    </source>
</evidence>
<feature type="transmembrane region" description="Helical" evidence="6">
    <location>
        <begin position="372"/>
        <end position="390"/>
    </location>
</feature>
<protein>
    <recommendedName>
        <fullName evidence="7">O-antigen ligase-related domain-containing protein</fullName>
    </recommendedName>
</protein>
<feature type="transmembrane region" description="Helical" evidence="6">
    <location>
        <begin position="6"/>
        <end position="25"/>
    </location>
</feature>
<name>A0A1F7V7Q2_9BACT</name>
<dbReference type="PANTHER" id="PTHR37422:SF13">
    <property type="entry name" value="LIPOPOLYSACCHARIDE BIOSYNTHESIS PROTEIN PA4999-RELATED"/>
    <property type="match status" value="1"/>
</dbReference>
<feature type="repeat" description="TPR" evidence="5">
    <location>
        <begin position="640"/>
        <end position="673"/>
    </location>
</feature>
<keyword evidence="4 6" id="KW-0472">Membrane</keyword>
<feature type="transmembrane region" description="Helical" evidence="6">
    <location>
        <begin position="396"/>
        <end position="413"/>
    </location>
</feature>
<keyword evidence="2 6" id="KW-0812">Transmembrane</keyword>
<dbReference type="InterPro" id="IPR051533">
    <property type="entry name" value="WaaL-like"/>
</dbReference>
<dbReference type="InterPro" id="IPR007016">
    <property type="entry name" value="O-antigen_ligase-rel_domated"/>
</dbReference>
<organism evidence="8 9">
    <name type="scientific">Candidatus Uhrbacteria bacterium RIFCSPLOWO2_02_FULL_48_18</name>
    <dbReference type="NCBI Taxonomy" id="1802408"/>
    <lineage>
        <taxon>Bacteria</taxon>
        <taxon>Candidatus Uhriibacteriota</taxon>
    </lineage>
</organism>
<feature type="transmembrane region" description="Helical" evidence="6">
    <location>
        <begin position="102"/>
        <end position="119"/>
    </location>
</feature>
<dbReference type="PANTHER" id="PTHR37422">
    <property type="entry name" value="TEICHURONIC ACID BIOSYNTHESIS PROTEIN TUAE"/>
    <property type="match status" value="1"/>
</dbReference>
<dbReference type="SUPFAM" id="SSF48452">
    <property type="entry name" value="TPR-like"/>
    <property type="match status" value="1"/>
</dbReference>